<dbReference type="GO" id="GO:0006412">
    <property type="term" value="P:translation"/>
    <property type="evidence" value="ECO:0007669"/>
    <property type="project" value="InterPro"/>
</dbReference>
<dbReference type="SUPFAM" id="SSF46992">
    <property type="entry name" value="Ribosomal protein S20"/>
    <property type="match status" value="1"/>
</dbReference>
<gene>
    <name evidence="7" type="ORF">COT52_00670</name>
</gene>
<dbReference type="Pfam" id="PF01649">
    <property type="entry name" value="Ribosomal_S20p"/>
    <property type="match status" value="1"/>
</dbReference>
<keyword evidence="3 7" id="KW-0689">Ribosomal protein</keyword>
<evidence type="ECO:0000256" key="6">
    <source>
        <dbReference type="ARBA" id="ARBA00035343"/>
    </source>
</evidence>
<dbReference type="GO" id="GO:0005840">
    <property type="term" value="C:ribosome"/>
    <property type="evidence" value="ECO:0007669"/>
    <property type="project" value="UniProtKB-KW"/>
</dbReference>
<evidence type="ECO:0000256" key="2">
    <source>
        <dbReference type="ARBA" id="ARBA00022884"/>
    </source>
</evidence>
<dbReference type="GO" id="GO:0003735">
    <property type="term" value="F:structural constituent of ribosome"/>
    <property type="evidence" value="ECO:0007669"/>
    <property type="project" value="InterPro"/>
</dbReference>
<evidence type="ECO:0000256" key="4">
    <source>
        <dbReference type="ARBA" id="ARBA00023274"/>
    </source>
</evidence>
<keyword evidence="4" id="KW-0687">Ribonucleoprotein</keyword>
<dbReference type="InterPro" id="IPR036510">
    <property type="entry name" value="Ribosomal_bS20_sf"/>
</dbReference>
<evidence type="ECO:0000256" key="1">
    <source>
        <dbReference type="ARBA" id="ARBA00022730"/>
    </source>
</evidence>
<evidence type="ECO:0000256" key="3">
    <source>
        <dbReference type="ARBA" id="ARBA00022980"/>
    </source>
</evidence>
<name>A0A2H0X883_UNCKA</name>
<evidence type="ECO:0000256" key="5">
    <source>
        <dbReference type="ARBA" id="ARBA00035136"/>
    </source>
</evidence>
<organism evidence="7 8">
    <name type="scientific">candidate division WWE3 bacterium CG08_land_8_20_14_0_20_43_13</name>
    <dbReference type="NCBI Taxonomy" id="1975087"/>
    <lineage>
        <taxon>Bacteria</taxon>
        <taxon>Katanobacteria</taxon>
    </lineage>
</organism>
<comment type="caution">
    <text evidence="7">The sequence shown here is derived from an EMBL/GenBank/DDBJ whole genome shotgun (WGS) entry which is preliminary data.</text>
</comment>
<evidence type="ECO:0000313" key="7">
    <source>
        <dbReference type="EMBL" id="PIS21051.1"/>
    </source>
</evidence>
<reference evidence="8" key="1">
    <citation type="submission" date="2017-09" db="EMBL/GenBank/DDBJ databases">
        <title>Depth-based differentiation of microbial function through sediment-hosted aquifers and enrichment of novel symbionts in the deep terrestrial subsurface.</title>
        <authorList>
            <person name="Probst A.J."/>
            <person name="Ladd B."/>
            <person name="Jarett J.K."/>
            <person name="Geller-Mcgrath D.E."/>
            <person name="Sieber C.M.K."/>
            <person name="Emerson J.B."/>
            <person name="Anantharaman K."/>
            <person name="Thomas B.C."/>
            <person name="Malmstrom R."/>
            <person name="Stieglmeier M."/>
            <person name="Klingl A."/>
            <person name="Woyke T."/>
            <person name="Ryan C.M."/>
            <person name="Banfield J.F."/>
        </authorList>
    </citation>
    <scope>NUCLEOTIDE SEQUENCE [LARGE SCALE GENOMIC DNA]</scope>
</reference>
<dbReference type="EMBL" id="PEYW01000007">
    <property type="protein sequence ID" value="PIS21051.1"/>
    <property type="molecule type" value="Genomic_DNA"/>
</dbReference>
<protein>
    <recommendedName>
        <fullName evidence="5">Small ribosomal subunit protein bS20</fullName>
    </recommendedName>
    <alternativeName>
        <fullName evidence="6">30S ribosomal protein S20</fullName>
    </alternativeName>
</protein>
<dbReference type="GO" id="GO:1990904">
    <property type="term" value="C:ribonucleoprotein complex"/>
    <property type="evidence" value="ECO:0007669"/>
    <property type="project" value="UniProtKB-KW"/>
</dbReference>
<proteinExistence type="predicted"/>
<keyword evidence="1" id="KW-0699">rRNA-binding</keyword>
<dbReference type="NCBIfam" id="TIGR00029">
    <property type="entry name" value="S20"/>
    <property type="match status" value="1"/>
</dbReference>
<keyword evidence="2" id="KW-0694">RNA-binding</keyword>
<sequence length="85" mass="9689">MANIKSAIKKIGQDKKRVKRNASLKARVGYLVTKLKKIQKDPEATSEVKTELLRQTQQAVDKAAKKKLFHKNKASRWVSRISKLS</sequence>
<dbReference type="Gene3D" id="1.20.58.110">
    <property type="entry name" value="Ribosomal protein S20"/>
    <property type="match status" value="1"/>
</dbReference>
<dbReference type="GO" id="GO:0019843">
    <property type="term" value="F:rRNA binding"/>
    <property type="evidence" value="ECO:0007669"/>
    <property type="project" value="UniProtKB-KW"/>
</dbReference>
<dbReference type="AlphaFoldDB" id="A0A2H0X883"/>
<dbReference type="Proteomes" id="UP000231414">
    <property type="component" value="Unassembled WGS sequence"/>
</dbReference>
<evidence type="ECO:0000313" key="8">
    <source>
        <dbReference type="Proteomes" id="UP000231414"/>
    </source>
</evidence>
<dbReference type="InterPro" id="IPR002583">
    <property type="entry name" value="Ribosomal_bS20"/>
</dbReference>
<accession>A0A2H0X883</accession>